<evidence type="ECO:0000313" key="2">
    <source>
        <dbReference type="EMBL" id="GET92639.1"/>
    </source>
</evidence>
<proteinExistence type="predicted"/>
<gene>
    <name evidence="2" type="ORF">LtaPh_3514300</name>
</gene>
<dbReference type="Proteomes" id="UP000419144">
    <property type="component" value="Unassembled WGS sequence"/>
</dbReference>
<feature type="region of interest" description="Disordered" evidence="1">
    <location>
        <begin position="99"/>
        <end position="150"/>
    </location>
</feature>
<dbReference type="EMBL" id="BLBS01000056">
    <property type="protein sequence ID" value="GET92639.1"/>
    <property type="molecule type" value="Genomic_DNA"/>
</dbReference>
<feature type="region of interest" description="Disordered" evidence="1">
    <location>
        <begin position="321"/>
        <end position="340"/>
    </location>
</feature>
<keyword evidence="3" id="KW-1185">Reference proteome</keyword>
<reference evidence="2" key="1">
    <citation type="submission" date="2019-11" db="EMBL/GenBank/DDBJ databases">
        <title>Leishmania tarentolae CDS.</title>
        <authorList>
            <person name="Goto Y."/>
            <person name="Yamagishi J."/>
        </authorList>
    </citation>
    <scope>NUCLEOTIDE SEQUENCE [LARGE SCALE GENOMIC DNA]</scope>
    <source>
        <strain evidence="2">Parrot Tar II</strain>
    </source>
</reference>
<comment type="caution">
    <text evidence="2">The sequence shown here is derived from an EMBL/GenBank/DDBJ whole genome shotgun (WGS) entry which is preliminary data.</text>
</comment>
<evidence type="ECO:0000313" key="3">
    <source>
        <dbReference type="Proteomes" id="UP000419144"/>
    </source>
</evidence>
<organism evidence="2 3">
    <name type="scientific">Leishmania tarentolae</name>
    <name type="common">Sauroleishmania tarentolae</name>
    <dbReference type="NCBI Taxonomy" id="5689"/>
    <lineage>
        <taxon>Eukaryota</taxon>
        <taxon>Discoba</taxon>
        <taxon>Euglenozoa</taxon>
        <taxon>Kinetoplastea</taxon>
        <taxon>Metakinetoplastina</taxon>
        <taxon>Trypanosomatida</taxon>
        <taxon>Trypanosomatidae</taxon>
        <taxon>Leishmaniinae</taxon>
        <taxon>Leishmania</taxon>
        <taxon>lizard Leishmania</taxon>
    </lineage>
</organism>
<feature type="compositionally biased region" description="Polar residues" evidence="1">
    <location>
        <begin position="100"/>
        <end position="121"/>
    </location>
</feature>
<dbReference type="VEuPathDB" id="TriTrypDB:LtaPh_3514300"/>
<evidence type="ECO:0000256" key="1">
    <source>
        <dbReference type="SAM" id="MobiDB-lite"/>
    </source>
</evidence>
<feature type="region of interest" description="Disordered" evidence="1">
    <location>
        <begin position="166"/>
        <end position="206"/>
    </location>
</feature>
<dbReference type="AlphaFoldDB" id="A0A640KYM8"/>
<accession>A0A640KYM8</accession>
<name>A0A640KYM8_LEITA</name>
<protein>
    <submittedName>
        <fullName evidence="2">Uncharacterized protein</fullName>
    </submittedName>
</protein>
<sequence length="515" mass="55399">MESGHANAGASGQRHNKVHAFRKLFQKSLFNRSMTSRGGATSSLLASGSGNSLGAAQDPVVLDDHMQNSIYFGTDTCMDCGFTRGSSVFCPVTHRHHGTNELTVSDSNQTSHSPFSSASKRSATKEWGGLPTPHARRAVDSQRGSNGDIAPTAAALHPAVQSVEDATATGTGTNGGSYEADTSPIGEAGDNENLESGTRGQENGDCVHQHSKINAHEDNASVEAANQEGGGMQYYYYYTDENGSTYWYVQEPQDSMQQQQPAADAEAVNASSQATTYCYESQTGQYWIDTSTLAGSYMCEYVDENGHTGYYLYTPEVDGAQDSTTATPQQMQDTNSDGTTSTRAIVATGPDAISQESGNAAPLPKRKTPGALFAAIKGVLRPHRSPHAPGANENRVAHDLDPDPSLFVTDSDIEPLAPLRTALSETLTSPCNSEVSLSDNEAEELIKELDAAGRKQSISELKRHVKELAVTEKKERVIIMKERRNDIATLEREKRAEALVLRNSESSITKKPKDL</sequence>
<dbReference type="OrthoDB" id="273129at2759"/>